<evidence type="ECO:0000313" key="2">
    <source>
        <dbReference type="Proteomes" id="UP000664303"/>
    </source>
</evidence>
<gene>
    <name evidence="1" type="ORF">JYP50_21550</name>
</gene>
<proteinExistence type="predicted"/>
<organism evidence="1 2">
    <name type="scientific">Parahaliea mediterranea</name>
    <dbReference type="NCBI Taxonomy" id="651086"/>
    <lineage>
        <taxon>Bacteria</taxon>
        <taxon>Pseudomonadati</taxon>
        <taxon>Pseudomonadota</taxon>
        <taxon>Gammaproteobacteria</taxon>
        <taxon>Cellvibrionales</taxon>
        <taxon>Halieaceae</taxon>
        <taxon>Parahaliea</taxon>
    </lineage>
</organism>
<reference evidence="1" key="1">
    <citation type="submission" date="2021-02" db="EMBL/GenBank/DDBJ databases">
        <title>PHA producing bacteria isolated from coastal sediment in Guangdong, Shenzhen.</title>
        <authorList>
            <person name="Zheng W."/>
            <person name="Yu S."/>
            <person name="Huang Y."/>
        </authorList>
    </citation>
    <scope>NUCLEOTIDE SEQUENCE</scope>
    <source>
        <strain evidence="1">TN14-10</strain>
    </source>
</reference>
<dbReference type="AlphaFoldDB" id="A0A939DKQ4"/>
<sequence>MANLCNSNVFKVTLFFSIVLFSGRAICIEGSPRIPVSLVSVLSESSNFIGHDVTVVGYLDGPFLFLSKDHASFLDYASSVLVQDNTNNGGTYKSSCGKGYVKVYARLRQRNAIQNELIEVQRIINLVKNVECFSRQ</sequence>
<dbReference type="EMBL" id="JAFKCZ010000030">
    <property type="protein sequence ID" value="MBN7799197.1"/>
    <property type="molecule type" value="Genomic_DNA"/>
</dbReference>
<dbReference type="Proteomes" id="UP000664303">
    <property type="component" value="Unassembled WGS sequence"/>
</dbReference>
<name>A0A939DKQ4_9GAMM</name>
<protein>
    <submittedName>
        <fullName evidence="1">Uncharacterized protein</fullName>
    </submittedName>
</protein>
<comment type="caution">
    <text evidence="1">The sequence shown here is derived from an EMBL/GenBank/DDBJ whole genome shotgun (WGS) entry which is preliminary data.</text>
</comment>
<accession>A0A939DKQ4</accession>
<evidence type="ECO:0000313" key="1">
    <source>
        <dbReference type="EMBL" id="MBN7799197.1"/>
    </source>
</evidence>
<dbReference type="RefSeq" id="WP_206562642.1">
    <property type="nucleotide sequence ID" value="NZ_JAFKCZ010000030.1"/>
</dbReference>
<keyword evidence="2" id="KW-1185">Reference proteome</keyword>